<evidence type="ECO:0000256" key="1">
    <source>
        <dbReference type="ARBA" id="ARBA00004141"/>
    </source>
</evidence>
<sequence>MLLYHNKSLFALSLTRLGSVFYRWDSILWGLVIAGMGCGVQYWLDSGDLDSAIQNQYGFQAFGVGLTFCIVFRAQNAWNRYWEAVTQLHFMYSKWTDAFSLFQAFAEVTKMAAEKSNNESKIDYLLEKQRKLRATFALLSAVAVDRLSKGDTSMMDSASCGVKSRGQLRVQRQHMTYELNLIPTHLFDRACAPSGQSGYVVPELPCDERKKILENAHDATTLAMYWILSELADAMEMIDIATPIQSRLYQELSSGMLGFNNCLKIADVPYPLPFAQLLGLLLAAFSCFIPVYVILFTRSPIAGPILCLLLFESLWCLSEVAKELENPFGDDANDIPLTEFHLRFVDTLEDVSKAGQNSLLRKQLMGLHGSDIDDTHPLVETDADSSDSSDASDSSDDISRRTIVREAF</sequence>
<dbReference type="EMBL" id="CAXAMM010011325">
    <property type="protein sequence ID" value="CAK9025779.1"/>
    <property type="molecule type" value="Genomic_DNA"/>
</dbReference>
<organism evidence="10 11">
    <name type="scientific">Durusdinium trenchii</name>
    <dbReference type="NCBI Taxonomy" id="1381693"/>
    <lineage>
        <taxon>Eukaryota</taxon>
        <taxon>Sar</taxon>
        <taxon>Alveolata</taxon>
        <taxon>Dinophyceae</taxon>
        <taxon>Suessiales</taxon>
        <taxon>Symbiodiniaceae</taxon>
        <taxon>Durusdinium</taxon>
    </lineage>
</organism>
<evidence type="ECO:0000256" key="7">
    <source>
        <dbReference type="SAM" id="MobiDB-lite"/>
    </source>
</evidence>
<evidence type="ECO:0000313" key="10">
    <source>
        <dbReference type="EMBL" id="CAK9025779.1"/>
    </source>
</evidence>
<keyword evidence="11" id="KW-1185">Reference proteome</keyword>
<feature type="compositionally biased region" description="Basic and acidic residues" evidence="7">
    <location>
        <begin position="397"/>
        <end position="408"/>
    </location>
</feature>
<keyword evidence="2" id="KW-0813">Transport</keyword>
<dbReference type="EMBL" id="CAXAMM010007347">
    <property type="protein sequence ID" value="CAK9013940.1"/>
    <property type="molecule type" value="Genomic_DNA"/>
</dbReference>
<feature type="transmembrane region" description="Helical" evidence="8">
    <location>
        <begin position="21"/>
        <end position="44"/>
    </location>
</feature>
<feature type="transmembrane region" description="Helical" evidence="8">
    <location>
        <begin position="274"/>
        <end position="295"/>
    </location>
</feature>
<evidence type="ECO:0000256" key="8">
    <source>
        <dbReference type="SAM" id="Phobius"/>
    </source>
</evidence>
<evidence type="ECO:0000256" key="3">
    <source>
        <dbReference type="ARBA" id="ARBA00022692"/>
    </source>
</evidence>
<reference evidence="10 11" key="1">
    <citation type="submission" date="2024-02" db="EMBL/GenBank/DDBJ databases">
        <authorList>
            <person name="Chen Y."/>
            <person name="Shah S."/>
            <person name="Dougan E. K."/>
            <person name="Thang M."/>
            <person name="Chan C."/>
        </authorList>
    </citation>
    <scope>NUCLEOTIDE SEQUENCE [LARGE SCALE GENOMIC DNA]</scope>
</reference>
<dbReference type="PANTHER" id="PTHR33281">
    <property type="entry name" value="UPF0187 PROTEIN YNEE"/>
    <property type="match status" value="1"/>
</dbReference>
<name>A0ABP0KIG2_9DINO</name>
<dbReference type="PANTHER" id="PTHR33281:SF20">
    <property type="match status" value="1"/>
</dbReference>
<comment type="subcellular location">
    <subcellularLocation>
        <location evidence="1">Membrane</location>
        <topology evidence="1">Multi-pass membrane protein</topology>
    </subcellularLocation>
</comment>
<dbReference type="Proteomes" id="UP001642464">
    <property type="component" value="Unassembled WGS sequence"/>
</dbReference>
<dbReference type="InterPro" id="IPR044669">
    <property type="entry name" value="YneE/VCCN1/2-like"/>
</dbReference>
<evidence type="ECO:0000313" key="11">
    <source>
        <dbReference type="Proteomes" id="UP001642464"/>
    </source>
</evidence>
<gene>
    <name evidence="9" type="ORF">SCF082_LOCUS12141</name>
    <name evidence="10" type="ORF">SCF082_LOCUS17217</name>
</gene>
<keyword evidence="6 8" id="KW-0472">Membrane</keyword>
<feature type="region of interest" description="Disordered" evidence="7">
    <location>
        <begin position="378"/>
        <end position="408"/>
    </location>
</feature>
<keyword evidence="3 8" id="KW-0812">Transmembrane</keyword>
<evidence type="ECO:0000256" key="2">
    <source>
        <dbReference type="ARBA" id="ARBA00022448"/>
    </source>
</evidence>
<dbReference type="Pfam" id="PF25539">
    <property type="entry name" value="Bestrophin_2"/>
    <property type="match status" value="1"/>
</dbReference>
<evidence type="ECO:0000256" key="6">
    <source>
        <dbReference type="ARBA" id="ARBA00023136"/>
    </source>
</evidence>
<accession>A0ABP0KIG2</accession>
<feature type="transmembrane region" description="Helical" evidence="8">
    <location>
        <begin position="56"/>
        <end position="74"/>
    </location>
</feature>
<keyword evidence="4 8" id="KW-1133">Transmembrane helix</keyword>
<protein>
    <submittedName>
        <fullName evidence="10">SET domain-containing protein</fullName>
    </submittedName>
</protein>
<evidence type="ECO:0000256" key="5">
    <source>
        <dbReference type="ARBA" id="ARBA00023065"/>
    </source>
</evidence>
<evidence type="ECO:0000313" key="9">
    <source>
        <dbReference type="EMBL" id="CAK9013940.1"/>
    </source>
</evidence>
<keyword evidence="5" id="KW-0406">Ion transport</keyword>
<proteinExistence type="predicted"/>
<evidence type="ECO:0000256" key="4">
    <source>
        <dbReference type="ARBA" id="ARBA00022989"/>
    </source>
</evidence>
<comment type="caution">
    <text evidence="10">The sequence shown here is derived from an EMBL/GenBank/DDBJ whole genome shotgun (WGS) entry which is preliminary data.</text>
</comment>